<protein>
    <submittedName>
        <fullName evidence="3">AraC-like DNA-binding protein</fullName>
    </submittedName>
</protein>
<accession>A0A9X1CAG5</accession>
<dbReference type="GO" id="GO:0043565">
    <property type="term" value="F:sequence-specific DNA binding"/>
    <property type="evidence" value="ECO:0007669"/>
    <property type="project" value="InterPro"/>
</dbReference>
<dbReference type="PROSITE" id="PS01124">
    <property type="entry name" value="HTH_ARAC_FAMILY_2"/>
    <property type="match status" value="1"/>
</dbReference>
<evidence type="ECO:0000313" key="4">
    <source>
        <dbReference type="EMBL" id="MDQ0334295.1"/>
    </source>
</evidence>
<evidence type="ECO:0000259" key="2">
    <source>
        <dbReference type="PROSITE" id="PS01124"/>
    </source>
</evidence>
<sequence>MIKDQKYEAVEAYYLKTRKWKVKKLLNFFQFVYVISGEGTHKYSGNSIPFQSDYLVLLTPNKDNDFELHGDTEFLIMKVHVSYVRDYRWKTIDYLEELLFSSSQISGTIVTNNSDKVLIKHIAASLILSLKEQKLYHQDLNLHYINALTVIAARNISEKKPHGFTEKVDNKFESILTYVEQNIYEPSRLRIQVISEVFGISPNYFSSYFKQHSGENYKNYLAHYKIKLIEHRLKYSDKRIAELVDEFGFIDESHINKFYKKHKHISIKAFRKAQKL</sequence>
<dbReference type="PANTHER" id="PTHR43280:SF2">
    <property type="entry name" value="HTH-TYPE TRANSCRIPTIONAL REGULATOR EXSA"/>
    <property type="match status" value="1"/>
</dbReference>
<dbReference type="Pfam" id="PF12833">
    <property type="entry name" value="HTH_18"/>
    <property type="match status" value="1"/>
</dbReference>
<dbReference type="EMBL" id="JAGGJQ010000001">
    <property type="protein sequence ID" value="MBP1838160.1"/>
    <property type="molecule type" value="Genomic_DNA"/>
</dbReference>
<keyword evidence="1 3" id="KW-0238">DNA-binding</keyword>
<dbReference type="EMBL" id="JAUSUU010000002">
    <property type="protein sequence ID" value="MDQ0334295.1"/>
    <property type="molecule type" value="Genomic_DNA"/>
</dbReference>
<dbReference type="PANTHER" id="PTHR43280">
    <property type="entry name" value="ARAC-FAMILY TRANSCRIPTIONAL REGULATOR"/>
    <property type="match status" value="1"/>
</dbReference>
<evidence type="ECO:0000313" key="3">
    <source>
        <dbReference type="EMBL" id="MBP1838160.1"/>
    </source>
</evidence>
<dbReference type="AlphaFoldDB" id="A0A9X1CAG5"/>
<proteinExistence type="predicted"/>
<reference evidence="3" key="1">
    <citation type="submission" date="2021-03" db="EMBL/GenBank/DDBJ databases">
        <title>Genomic Encyclopedia of Type Strains, Phase IV (KMG-IV): sequencing the most valuable type-strain genomes for metagenomic binning, comparative biology and taxonomic classification.</title>
        <authorList>
            <person name="Goeker M."/>
        </authorList>
    </citation>
    <scope>NUCLEOTIDE SEQUENCE</scope>
    <source>
        <strain evidence="3">DSM 15523</strain>
        <strain evidence="4 6">DSM 16476</strain>
    </source>
</reference>
<evidence type="ECO:0000256" key="1">
    <source>
        <dbReference type="ARBA" id="ARBA00023125"/>
    </source>
</evidence>
<dbReference type="Gene3D" id="1.10.10.60">
    <property type="entry name" value="Homeodomain-like"/>
    <property type="match status" value="2"/>
</dbReference>
<evidence type="ECO:0000313" key="5">
    <source>
        <dbReference type="Proteomes" id="UP001138672"/>
    </source>
</evidence>
<keyword evidence="6" id="KW-1185">Reference proteome</keyword>
<comment type="caution">
    <text evidence="3">The sequence shown here is derived from an EMBL/GenBank/DDBJ whole genome shotgun (WGS) entry which is preliminary data.</text>
</comment>
<dbReference type="Proteomes" id="UP001138672">
    <property type="component" value="Unassembled WGS sequence"/>
</dbReference>
<dbReference type="Proteomes" id="UP001231587">
    <property type="component" value="Unassembled WGS sequence"/>
</dbReference>
<gene>
    <name evidence="3" type="ORF">J2Z56_000056</name>
    <name evidence="4" type="ORF">J2Z57_000722</name>
</gene>
<feature type="domain" description="HTH araC/xylS-type" evidence="2">
    <location>
        <begin position="173"/>
        <end position="273"/>
    </location>
</feature>
<organism evidence="3 5">
    <name type="scientific">Formosa algae</name>
    <dbReference type="NCBI Taxonomy" id="225843"/>
    <lineage>
        <taxon>Bacteria</taxon>
        <taxon>Pseudomonadati</taxon>
        <taxon>Bacteroidota</taxon>
        <taxon>Flavobacteriia</taxon>
        <taxon>Flavobacteriales</taxon>
        <taxon>Flavobacteriaceae</taxon>
        <taxon>Formosa</taxon>
    </lineage>
</organism>
<dbReference type="InterPro" id="IPR018060">
    <property type="entry name" value="HTH_AraC"/>
</dbReference>
<dbReference type="SMART" id="SM00342">
    <property type="entry name" value="HTH_ARAC"/>
    <property type="match status" value="1"/>
</dbReference>
<name>A0A9X1CAG5_9FLAO</name>
<dbReference type="GO" id="GO:0003700">
    <property type="term" value="F:DNA-binding transcription factor activity"/>
    <property type="evidence" value="ECO:0007669"/>
    <property type="project" value="InterPro"/>
</dbReference>
<evidence type="ECO:0000313" key="6">
    <source>
        <dbReference type="Proteomes" id="UP001231587"/>
    </source>
</evidence>
<dbReference type="RefSeq" id="WP_057781233.1">
    <property type="nucleotide sequence ID" value="NZ_JAGGJQ010000001.1"/>
</dbReference>